<proteinExistence type="predicted"/>
<reference evidence="1 2" key="2">
    <citation type="submission" date="2020-02" db="EMBL/GenBank/DDBJ databases">
        <title>Erythrobacter dongmakensis sp. nov., isolated from a tidal mudflat.</title>
        <authorList>
            <person name="Kim I.S."/>
        </authorList>
    </citation>
    <scope>NUCLEOTIDE SEQUENCE [LARGE SCALE GENOMIC DNA]</scope>
    <source>
        <strain evidence="1 2">GH3-10</strain>
    </source>
</reference>
<organism evidence="1 2">
    <name type="scientific">Aurantiacibacter rhizosphaerae</name>
    <dbReference type="NCBI Taxonomy" id="2691582"/>
    <lineage>
        <taxon>Bacteria</taxon>
        <taxon>Pseudomonadati</taxon>
        <taxon>Pseudomonadota</taxon>
        <taxon>Alphaproteobacteria</taxon>
        <taxon>Sphingomonadales</taxon>
        <taxon>Erythrobacteraceae</taxon>
        <taxon>Aurantiacibacter</taxon>
    </lineage>
</organism>
<protein>
    <submittedName>
        <fullName evidence="1">Uncharacterized protein</fullName>
    </submittedName>
</protein>
<dbReference type="AlphaFoldDB" id="A0A844XFY5"/>
<name>A0A844XFY5_9SPHN</name>
<evidence type="ECO:0000313" key="1">
    <source>
        <dbReference type="EMBL" id="MWV28435.1"/>
    </source>
</evidence>
<reference evidence="1 2" key="1">
    <citation type="submission" date="2019-12" db="EMBL/GenBank/DDBJ databases">
        <authorList>
            <person name="Lee S.D."/>
        </authorList>
    </citation>
    <scope>NUCLEOTIDE SEQUENCE [LARGE SCALE GENOMIC DNA]</scope>
    <source>
        <strain evidence="1 2">GH3-10</strain>
    </source>
</reference>
<evidence type="ECO:0000313" key="2">
    <source>
        <dbReference type="Proteomes" id="UP000461409"/>
    </source>
</evidence>
<dbReference type="Proteomes" id="UP000461409">
    <property type="component" value="Unassembled WGS sequence"/>
</dbReference>
<dbReference type="RefSeq" id="WP_160486033.1">
    <property type="nucleotide sequence ID" value="NZ_WUBR01000002.1"/>
</dbReference>
<gene>
    <name evidence="1" type="ORF">GRF63_11015</name>
</gene>
<keyword evidence="2" id="KW-1185">Reference proteome</keyword>
<sequence>MSAFDGEDFVPEVRVDLASANGSFASGEGAGLGSIAGGAADHAAFEAKIADAVEDFARVQGEEGLDGAEQFSVNCHQTAKPMNDILWMDYCVAFDFSAWTLDRSFNDHFNTAPYAYFADQVASYQRAESPFAREHPQRIRLIQTLVTQSLFETLRNRRSIGGRPASSQE</sequence>
<comment type="caution">
    <text evidence="1">The sequence shown here is derived from an EMBL/GenBank/DDBJ whole genome shotgun (WGS) entry which is preliminary data.</text>
</comment>
<dbReference type="EMBL" id="WUBR01000002">
    <property type="protein sequence ID" value="MWV28435.1"/>
    <property type="molecule type" value="Genomic_DNA"/>
</dbReference>
<accession>A0A844XFY5</accession>